<reference evidence="5 6" key="1">
    <citation type="submission" date="2018-12" db="EMBL/GenBank/DDBJ databases">
        <title>Draft genome sequence of Xylaria grammica IHI A82.</title>
        <authorList>
            <person name="Buettner E."/>
            <person name="Kellner H."/>
        </authorList>
    </citation>
    <scope>NUCLEOTIDE SEQUENCE [LARGE SCALE GENOMIC DNA]</scope>
    <source>
        <strain evidence="5 6">IHI A82</strain>
    </source>
</reference>
<dbReference type="Pfam" id="PF00023">
    <property type="entry name" value="Ank"/>
    <property type="match status" value="1"/>
</dbReference>
<dbReference type="Proteomes" id="UP000286045">
    <property type="component" value="Unassembled WGS sequence"/>
</dbReference>
<feature type="repeat" description="ANK" evidence="4">
    <location>
        <begin position="245"/>
        <end position="277"/>
    </location>
</feature>
<dbReference type="AlphaFoldDB" id="A0A439D6R1"/>
<dbReference type="InterPro" id="IPR036770">
    <property type="entry name" value="Ankyrin_rpt-contain_sf"/>
</dbReference>
<evidence type="ECO:0000256" key="4">
    <source>
        <dbReference type="PROSITE-ProRule" id="PRU00023"/>
    </source>
</evidence>
<protein>
    <recommendedName>
        <fullName evidence="1">protein S-acyltransferase</fullName>
        <ecNumber evidence="1">2.3.1.225</ecNumber>
    </recommendedName>
</protein>
<sequence length="336" mass="35930">MLCEQAPCSDINHVAGYHETALQAAARFNAGKIAEKLIEAGADVNIVAGRPLLTALTSGNNKFARILLDNGAMINAPGKFGSNALGAASSFCELGVIELLIDRGADVMAAGEDGYTPLQYASHWGRTEVVKLLLDKGADPNIVNNNGSTPLFLASVDNRVDTVSLLLDKDADPRIVTRKGLTPWHGACSKHGSVDLVKLLLNKDADPMAVTNDGSTPLHWASKHGFVDVVKLLLDKEVEVKADNDGWTPLHWASCNNHVDMVKLLLEKVDHASVADCTGRSPLFYAIMKGRTEVFDVLRAKQQPNITDYFGISALSIAARRGPGADSGPTPCYTGY</sequence>
<keyword evidence="6" id="KW-1185">Reference proteome</keyword>
<accession>A0A439D6R1</accession>
<dbReference type="PROSITE" id="PS50297">
    <property type="entry name" value="ANK_REP_REGION"/>
    <property type="match status" value="4"/>
</dbReference>
<dbReference type="InterPro" id="IPR002110">
    <property type="entry name" value="Ankyrin_rpt"/>
</dbReference>
<evidence type="ECO:0000313" key="6">
    <source>
        <dbReference type="Proteomes" id="UP000286045"/>
    </source>
</evidence>
<evidence type="ECO:0000256" key="3">
    <source>
        <dbReference type="ARBA" id="ARBA00023043"/>
    </source>
</evidence>
<dbReference type="EMBL" id="RYZI01000127">
    <property type="protein sequence ID" value="RWA10087.1"/>
    <property type="molecule type" value="Genomic_DNA"/>
</dbReference>
<dbReference type="PROSITE" id="PS50088">
    <property type="entry name" value="ANK_REPEAT"/>
    <property type="match status" value="5"/>
</dbReference>
<gene>
    <name evidence="5" type="ORF">EKO27_g5014</name>
</gene>
<keyword evidence="3 4" id="KW-0040">ANK repeat</keyword>
<dbReference type="PANTHER" id="PTHR24161">
    <property type="entry name" value="ANK_REP_REGION DOMAIN-CONTAINING PROTEIN-RELATED"/>
    <property type="match status" value="1"/>
</dbReference>
<name>A0A439D6R1_9PEZI</name>
<evidence type="ECO:0000256" key="2">
    <source>
        <dbReference type="ARBA" id="ARBA00022737"/>
    </source>
</evidence>
<comment type="caution">
    <text evidence="5">The sequence shown here is derived from an EMBL/GenBank/DDBJ whole genome shotgun (WGS) entry which is preliminary data.</text>
</comment>
<feature type="repeat" description="ANK" evidence="4">
    <location>
        <begin position="213"/>
        <end position="245"/>
    </location>
</feature>
<dbReference type="STRING" id="363999.A0A439D6R1"/>
<proteinExistence type="predicted"/>
<feature type="repeat" description="ANK" evidence="4">
    <location>
        <begin position="113"/>
        <end position="145"/>
    </location>
</feature>
<dbReference type="Pfam" id="PF12796">
    <property type="entry name" value="Ank_2"/>
    <property type="match status" value="2"/>
</dbReference>
<dbReference type="PANTHER" id="PTHR24161:SF85">
    <property type="entry name" value="PALMITOYLTRANSFERASE HIP14"/>
    <property type="match status" value="1"/>
</dbReference>
<feature type="repeat" description="ANK" evidence="4">
    <location>
        <begin position="17"/>
        <end position="49"/>
    </location>
</feature>
<organism evidence="5 6">
    <name type="scientific">Xylaria grammica</name>
    <dbReference type="NCBI Taxonomy" id="363999"/>
    <lineage>
        <taxon>Eukaryota</taxon>
        <taxon>Fungi</taxon>
        <taxon>Dikarya</taxon>
        <taxon>Ascomycota</taxon>
        <taxon>Pezizomycotina</taxon>
        <taxon>Sordariomycetes</taxon>
        <taxon>Xylariomycetidae</taxon>
        <taxon>Xylariales</taxon>
        <taxon>Xylariaceae</taxon>
        <taxon>Xylaria</taxon>
    </lineage>
</organism>
<keyword evidence="2" id="KW-0677">Repeat</keyword>
<dbReference type="GO" id="GO:0019706">
    <property type="term" value="F:protein-cysteine S-palmitoyltransferase activity"/>
    <property type="evidence" value="ECO:0007669"/>
    <property type="project" value="UniProtKB-EC"/>
</dbReference>
<dbReference type="Gene3D" id="1.25.40.20">
    <property type="entry name" value="Ankyrin repeat-containing domain"/>
    <property type="match status" value="3"/>
</dbReference>
<evidence type="ECO:0000256" key="1">
    <source>
        <dbReference type="ARBA" id="ARBA00012210"/>
    </source>
</evidence>
<dbReference type="SMART" id="SM00248">
    <property type="entry name" value="ANK"/>
    <property type="match status" value="9"/>
</dbReference>
<evidence type="ECO:0000313" key="5">
    <source>
        <dbReference type="EMBL" id="RWA10087.1"/>
    </source>
</evidence>
<feature type="repeat" description="ANK" evidence="4">
    <location>
        <begin position="146"/>
        <end position="178"/>
    </location>
</feature>
<dbReference type="EC" id="2.3.1.225" evidence="1"/>
<dbReference type="SUPFAM" id="SSF48403">
    <property type="entry name" value="Ankyrin repeat"/>
    <property type="match status" value="1"/>
</dbReference>